<proteinExistence type="predicted"/>
<dbReference type="RefSeq" id="WP_345687223.1">
    <property type="nucleotide sequence ID" value="NZ_BAABRO010000017.1"/>
</dbReference>
<dbReference type="Gene3D" id="2.60.120.1440">
    <property type="match status" value="1"/>
</dbReference>
<dbReference type="PANTHER" id="PTHR30273">
    <property type="entry name" value="PERIPLASMIC SIGNAL SENSOR AND SIGMA FACTOR ACTIVATOR FECR-RELATED"/>
    <property type="match status" value="1"/>
</dbReference>
<organism evidence="3 4">
    <name type="scientific">Novipirellula caenicola</name>
    <dbReference type="NCBI Taxonomy" id="1536901"/>
    <lineage>
        <taxon>Bacteria</taxon>
        <taxon>Pseudomonadati</taxon>
        <taxon>Planctomycetota</taxon>
        <taxon>Planctomycetia</taxon>
        <taxon>Pirellulales</taxon>
        <taxon>Pirellulaceae</taxon>
        <taxon>Novipirellula</taxon>
    </lineage>
</organism>
<accession>A0ABP9W116</accession>
<comment type="caution">
    <text evidence="3">The sequence shown here is derived from an EMBL/GenBank/DDBJ whole genome shotgun (WGS) entry which is preliminary data.</text>
</comment>
<protein>
    <recommendedName>
        <fullName evidence="2">FecR protein domain-containing protein</fullName>
    </recommendedName>
</protein>
<evidence type="ECO:0000313" key="3">
    <source>
        <dbReference type="EMBL" id="GAA5509827.1"/>
    </source>
</evidence>
<dbReference type="InterPro" id="IPR012373">
    <property type="entry name" value="Ferrdict_sens_TM"/>
</dbReference>
<feature type="domain" description="FecR protein" evidence="2">
    <location>
        <begin position="196"/>
        <end position="274"/>
    </location>
</feature>
<reference evidence="3 4" key="1">
    <citation type="submission" date="2024-02" db="EMBL/GenBank/DDBJ databases">
        <title>Rhodopirellula caenicola NBRC 110016.</title>
        <authorList>
            <person name="Ichikawa N."/>
            <person name="Katano-Makiyama Y."/>
            <person name="Hidaka K."/>
        </authorList>
    </citation>
    <scope>NUCLEOTIDE SEQUENCE [LARGE SCALE GENOMIC DNA]</scope>
    <source>
        <strain evidence="3 4">NBRC 110016</strain>
    </source>
</reference>
<keyword evidence="4" id="KW-1185">Reference proteome</keyword>
<dbReference type="Pfam" id="PF04773">
    <property type="entry name" value="FecR"/>
    <property type="match status" value="1"/>
</dbReference>
<sequence>MNDSHDELLDLLDELFHQTIDVDRHQQLQEILRSDAVARERYLEYLDLHFDLNRLHQSIGDLPLSTVDLQRFAESMRASTCDWTCESDTPDRSKWAESRKRPESWKPTARWNWWASLAAAIALCIGAALIATNRNPSDSSAITQRDAAPSQPSTENRSRVKLTQALATNFFGEPTPPLGSSVPLGHEFALTRGMVELRFPAGATTIIEAPAVFVVSDDARLELASGSCSVHAPEGAKGFRVDTPLGNIIDLGTRFVVDVDQTGDTKVQVVEGEADLIAKQQTDDASPSATTPINLQRGQARQLLIGDRVDILEIPFDDAAYRDQIPDRIVRFDASRDEQGNAKELQSVTVQRGGIEHEYQVDELIGFDMIHFQGGSDANIITAEQQRDPIDTTHSKQPRSRYADRDRHLCSGLINPGGSNTPLSVNPVFGDEADGARSTPGFAIRFQKPVINSAGPDVVFFELQVIIHPEQGDAFHVSPLQFTDSLRTHTIKSYDIDLASPESKFLTPFRLYRFSETPTSLSMLNRLPHAGGTVHSVRAKVIAVGIDLSDLGYAAGAEVNGLFFQDVQDDENRIDPVFIGGLPPTR</sequence>
<dbReference type="EMBL" id="BAABRO010000017">
    <property type="protein sequence ID" value="GAA5509827.1"/>
    <property type="molecule type" value="Genomic_DNA"/>
</dbReference>
<evidence type="ECO:0000259" key="2">
    <source>
        <dbReference type="Pfam" id="PF04773"/>
    </source>
</evidence>
<dbReference type="InterPro" id="IPR006860">
    <property type="entry name" value="FecR"/>
</dbReference>
<gene>
    <name evidence="3" type="ORF">Rcae01_05330</name>
</gene>
<dbReference type="PANTHER" id="PTHR30273:SF2">
    <property type="entry name" value="PROTEIN FECR"/>
    <property type="match status" value="1"/>
</dbReference>
<dbReference type="Proteomes" id="UP001416858">
    <property type="component" value="Unassembled WGS sequence"/>
</dbReference>
<name>A0ABP9W116_9BACT</name>
<evidence type="ECO:0000256" key="1">
    <source>
        <dbReference type="SAM" id="MobiDB-lite"/>
    </source>
</evidence>
<feature type="region of interest" description="Disordered" evidence="1">
    <location>
        <begin position="136"/>
        <end position="159"/>
    </location>
</feature>
<evidence type="ECO:0000313" key="4">
    <source>
        <dbReference type="Proteomes" id="UP001416858"/>
    </source>
</evidence>